<feature type="transmembrane region" description="Helical" evidence="1">
    <location>
        <begin position="82"/>
        <end position="101"/>
    </location>
</feature>
<keyword evidence="1" id="KW-1133">Transmembrane helix</keyword>
<evidence type="ECO:0000313" key="3">
    <source>
        <dbReference type="Proteomes" id="UP000688137"/>
    </source>
</evidence>
<protein>
    <submittedName>
        <fullName evidence="2">Uncharacterized protein</fullName>
    </submittedName>
</protein>
<feature type="transmembrane region" description="Helical" evidence="1">
    <location>
        <begin position="148"/>
        <end position="167"/>
    </location>
</feature>
<keyword evidence="1" id="KW-0472">Membrane</keyword>
<name>A0A8S1Q907_PARPR</name>
<dbReference type="EMBL" id="CAJJDM010000151">
    <property type="protein sequence ID" value="CAD8111251.1"/>
    <property type="molecule type" value="Genomic_DNA"/>
</dbReference>
<keyword evidence="3" id="KW-1185">Reference proteome</keyword>
<keyword evidence="1" id="KW-0812">Transmembrane</keyword>
<feature type="transmembrane region" description="Helical" evidence="1">
    <location>
        <begin position="48"/>
        <end position="70"/>
    </location>
</feature>
<gene>
    <name evidence="2" type="ORF">PPRIM_AZ9-3.1.T1470009</name>
</gene>
<comment type="caution">
    <text evidence="2">The sequence shown here is derived from an EMBL/GenBank/DDBJ whole genome shotgun (WGS) entry which is preliminary data.</text>
</comment>
<feature type="transmembrane region" description="Helical" evidence="1">
    <location>
        <begin position="188"/>
        <end position="204"/>
    </location>
</feature>
<evidence type="ECO:0000256" key="1">
    <source>
        <dbReference type="SAM" id="Phobius"/>
    </source>
</evidence>
<organism evidence="2 3">
    <name type="scientific">Paramecium primaurelia</name>
    <dbReference type="NCBI Taxonomy" id="5886"/>
    <lineage>
        <taxon>Eukaryota</taxon>
        <taxon>Sar</taxon>
        <taxon>Alveolata</taxon>
        <taxon>Ciliophora</taxon>
        <taxon>Intramacronucleata</taxon>
        <taxon>Oligohymenophorea</taxon>
        <taxon>Peniculida</taxon>
        <taxon>Parameciidae</taxon>
        <taxon>Paramecium</taxon>
    </lineage>
</organism>
<accession>A0A8S1Q907</accession>
<evidence type="ECO:0000313" key="2">
    <source>
        <dbReference type="EMBL" id="CAD8111251.1"/>
    </source>
</evidence>
<proteinExistence type="predicted"/>
<dbReference type="AlphaFoldDB" id="A0A8S1Q907"/>
<dbReference type="OMA" id="ITYSFAI"/>
<feature type="transmembrane region" description="Helical" evidence="1">
    <location>
        <begin position="219"/>
        <end position="237"/>
    </location>
</feature>
<dbReference type="Proteomes" id="UP000688137">
    <property type="component" value="Unassembled WGS sequence"/>
</dbReference>
<sequence>MLIKIILALVHISFAVIFDISEYKMPLYVLSAILTMIGIYNSNKEFGFLLYTFITFINTFIKGFILEMYLHNRHSLLDPKSLKLASYVFIITIVLGNPFVIRRISSFLDSHYTLKFGLNLSDKISQCITLSNCYHHVLSQANPSMFELGLITTVGFSITNLVIYFGLLESKSQGESIKIMRQSFIDNFITYSFAITNVYLWNFHGQQFLNVKSNNVNDIRIVVSVSFIVIYTLLSMLHSKHSTHSIHKEKEKKE</sequence>
<reference evidence="2" key="1">
    <citation type="submission" date="2021-01" db="EMBL/GenBank/DDBJ databases">
        <authorList>
            <consortium name="Genoscope - CEA"/>
            <person name="William W."/>
        </authorList>
    </citation>
    <scope>NUCLEOTIDE SEQUENCE</scope>
</reference>